<proteinExistence type="predicted"/>
<accession>D8TMJ8</accession>
<organism evidence="4">
    <name type="scientific">Volvox carteri f. nagariensis</name>
    <dbReference type="NCBI Taxonomy" id="3068"/>
    <lineage>
        <taxon>Eukaryota</taxon>
        <taxon>Viridiplantae</taxon>
        <taxon>Chlorophyta</taxon>
        <taxon>core chlorophytes</taxon>
        <taxon>Chlorophyceae</taxon>
        <taxon>CS clade</taxon>
        <taxon>Chlamydomonadales</taxon>
        <taxon>Volvocaceae</taxon>
        <taxon>Volvox</taxon>
    </lineage>
</organism>
<feature type="region of interest" description="Disordered" evidence="1">
    <location>
        <begin position="71"/>
        <end position="94"/>
    </location>
</feature>
<dbReference type="KEGG" id="vcn:VOLCADRAFT_87907"/>
<feature type="domain" description="Pherophorin" evidence="2">
    <location>
        <begin position="133"/>
        <end position="285"/>
    </location>
</feature>
<gene>
    <name evidence="3" type="ORF">VOLCADRAFT_87907</name>
</gene>
<dbReference type="EMBL" id="GL378328">
    <property type="protein sequence ID" value="EFJ51268.1"/>
    <property type="molecule type" value="Genomic_DNA"/>
</dbReference>
<feature type="region of interest" description="Disordered" evidence="1">
    <location>
        <begin position="273"/>
        <end position="346"/>
    </location>
</feature>
<feature type="compositionally biased region" description="Polar residues" evidence="1">
    <location>
        <begin position="333"/>
        <end position="346"/>
    </location>
</feature>
<sequence>MAGGAKQIAVNHILKYCNLTETINICNAWRDTAEVDIITLLLRRRLPLLALFVCVALHGALPWPTLPGACAERSDRTPRHRTLQSSEDRSDAAAANSGTAFAAGARQMEKRAVGTVRLHRSLLQKPDDEGDIFPFQDVCSRTCQESPWRIVGVSRSMKGRAIIVYCLKLQNRGNCTASPCCSSLGMGVDALTISMAATGKCNVTSIARVTAGGDTLSRYDNYPMQYTYGDAVDVGLMVTDLASLGRPVEGLEVCYEARPTCTQWSDICRSGVPGSSSGCRFSVTPQSPRFPRIPSAPGFPPQVPLAPEPPSFPDSPLRPPLSPKAPKRPKPATRTSPSSSKTAGYH</sequence>
<reference evidence="3 4" key="1">
    <citation type="journal article" date="2010" name="Science">
        <title>Genomic analysis of organismal complexity in the multicellular green alga Volvox carteri.</title>
        <authorList>
            <person name="Prochnik S.E."/>
            <person name="Umen J."/>
            <person name="Nedelcu A.M."/>
            <person name="Hallmann A."/>
            <person name="Miller S.M."/>
            <person name="Nishii I."/>
            <person name="Ferris P."/>
            <person name="Kuo A."/>
            <person name="Mitros T."/>
            <person name="Fritz-Laylin L.K."/>
            <person name="Hellsten U."/>
            <person name="Chapman J."/>
            <person name="Simakov O."/>
            <person name="Rensing S.A."/>
            <person name="Terry A."/>
            <person name="Pangilinan J."/>
            <person name="Kapitonov V."/>
            <person name="Jurka J."/>
            <person name="Salamov A."/>
            <person name="Shapiro H."/>
            <person name="Schmutz J."/>
            <person name="Grimwood J."/>
            <person name="Lindquist E."/>
            <person name="Lucas S."/>
            <person name="Grigoriev I.V."/>
            <person name="Schmitt R."/>
            <person name="Kirk D."/>
            <person name="Rokhsar D.S."/>
        </authorList>
    </citation>
    <scope>NUCLEOTIDE SEQUENCE [LARGE SCALE GENOMIC DNA]</scope>
    <source>
        <strain evidence="4">f. Nagariensis / Eve</strain>
    </source>
</reference>
<name>D8TMJ8_VOLCA</name>
<dbReference type="Proteomes" id="UP000001058">
    <property type="component" value="Unassembled WGS sequence"/>
</dbReference>
<dbReference type="InterPro" id="IPR024616">
    <property type="entry name" value="Pherophorin"/>
</dbReference>
<dbReference type="InParanoid" id="D8TMJ8"/>
<evidence type="ECO:0000313" key="3">
    <source>
        <dbReference type="EMBL" id="EFJ51268.1"/>
    </source>
</evidence>
<feature type="compositionally biased region" description="Polar residues" evidence="1">
    <location>
        <begin position="273"/>
        <end position="287"/>
    </location>
</feature>
<dbReference type="RefSeq" id="XP_002947735.1">
    <property type="nucleotide sequence ID" value="XM_002947689.1"/>
</dbReference>
<keyword evidence="4" id="KW-1185">Reference proteome</keyword>
<dbReference type="Pfam" id="PF12499">
    <property type="entry name" value="DUF3707"/>
    <property type="match status" value="1"/>
</dbReference>
<dbReference type="OrthoDB" id="549698at2759"/>
<evidence type="ECO:0000256" key="1">
    <source>
        <dbReference type="SAM" id="MobiDB-lite"/>
    </source>
</evidence>
<dbReference type="AlphaFoldDB" id="D8TMJ8"/>
<protein>
    <recommendedName>
        <fullName evidence="2">Pherophorin domain-containing protein</fullName>
    </recommendedName>
</protein>
<dbReference type="GeneID" id="9624893"/>
<feature type="compositionally biased region" description="Pro residues" evidence="1">
    <location>
        <begin position="297"/>
        <end position="323"/>
    </location>
</feature>
<evidence type="ECO:0000259" key="2">
    <source>
        <dbReference type="Pfam" id="PF12499"/>
    </source>
</evidence>
<evidence type="ECO:0000313" key="4">
    <source>
        <dbReference type="Proteomes" id="UP000001058"/>
    </source>
</evidence>